<evidence type="ECO:0000313" key="2">
    <source>
        <dbReference type="Proteomes" id="UP001239111"/>
    </source>
</evidence>
<dbReference type="Proteomes" id="UP001239111">
    <property type="component" value="Chromosome 1"/>
</dbReference>
<organism evidence="1 2">
    <name type="scientific">Eretmocerus hayati</name>
    <dbReference type="NCBI Taxonomy" id="131215"/>
    <lineage>
        <taxon>Eukaryota</taxon>
        <taxon>Metazoa</taxon>
        <taxon>Ecdysozoa</taxon>
        <taxon>Arthropoda</taxon>
        <taxon>Hexapoda</taxon>
        <taxon>Insecta</taxon>
        <taxon>Pterygota</taxon>
        <taxon>Neoptera</taxon>
        <taxon>Endopterygota</taxon>
        <taxon>Hymenoptera</taxon>
        <taxon>Apocrita</taxon>
        <taxon>Proctotrupomorpha</taxon>
        <taxon>Chalcidoidea</taxon>
        <taxon>Aphelinidae</taxon>
        <taxon>Aphelininae</taxon>
        <taxon>Eretmocerus</taxon>
    </lineage>
</organism>
<gene>
    <name evidence="1" type="ORF">QAD02_017406</name>
</gene>
<proteinExistence type="predicted"/>
<dbReference type="EMBL" id="CM056741">
    <property type="protein sequence ID" value="KAJ8681614.1"/>
    <property type="molecule type" value="Genomic_DNA"/>
</dbReference>
<comment type="caution">
    <text evidence="1">The sequence shown here is derived from an EMBL/GenBank/DDBJ whole genome shotgun (WGS) entry which is preliminary data.</text>
</comment>
<accession>A0ACC2PE58</accession>
<sequence>MDRVSKARAVLKTRVARFRSSCRSAKVERKLLESRLELAENFQKKYNNVNVDGDFETIRAEFIESEAGCKAGDEFVINDSSKCDAKSDMPSAPAAPSSAVAHMEVDQFSDPFFEFKRDLKGWILETNVARSSVDSLLKILKGPVPSLPSSYKTFLKPQTVFNIKKYSDGSQFVYFGLEKGLKRCINPNLHSDSAILPLQIFLDGLSPYNSSNIQLWPLMGRIYHEPDIYPPFPIACNCGPGKPQDIDDFFAQFIEEYNKLYRIGIVMNGKILKIKIMCIIGDKPARSEALRIKGHASKNACERCDIVAIYFKRKQVFPLLKNCKPRTDQSFRLLQDPNHHHIKPSPLLKLEPHINMVYQVVLEFMHGDCIGNMKKLLCDIWTDPSLGILTKVQIMQLSQRLSLLQFCIPAEFQRCTRSLDVLSKWKATEFRLFLLYVGAVVLKDILPKHLYNHFLLFSVGCRILCTPGLCLRYLNHARTYLIAFVELSKKYYGLESQTFNMHCTVHLPDDVENMECDLSHYTAFPFENYLQFLRKKIKSGFSPLAQLCNRVAEEWSMESNPVQLPKMVEILKPKKILDERDTVVDRVKFKFVTLTNKSPNNTVMVKSGKVLMIKEIKLPAFEKDPEKIQVTGEVLKVVGNVFDYPTSSSEMNIHRVEHSKEKITCLLKDVQLKFMNAN</sequence>
<name>A0ACC2PE58_9HYME</name>
<evidence type="ECO:0000313" key="1">
    <source>
        <dbReference type="EMBL" id="KAJ8681614.1"/>
    </source>
</evidence>
<protein>
    <submittedName>
        <fullName evidence="1">Uncharacterized protein</fullName>
    </submittedName>
</protein>
<keyword evidence="2" id="KW-1185">Reference proteome</keyword>
<reference evidence="1" key="1">
    <citation type="submission" date="2023-04" db="EMBL/GenBank/DDBJ databases">
        <title>A chromosome-level genome assembly of the parasitoid wasp Eretmocerus hayati.</title>
        <authorList>
            <person name="Zhong Y."/>
            <person name="Liu S."/>
            <person name="Liu Y."/>
        </authorList>
    </citation>
    <scope>NUCLEOTIDE SEQUENCE</scope>
    <source>
        <strain evidence="1">ZJU_SS_LIU_2023</strain>
    </source>
</reference>